<feature type="region of interest" description="Disordered" evidence="2">
    <location>
        <begin position="1"/>
        <end position="24"/>
    </location>
</feature>
<evidence type="ECO:0000259" key="3">
    <source>
        <dbReference type="Pfam" id="PF01551"/>
    </source>
</evidence>
<evidence type="ECO:0000256" key="2">
    <source>
        <dbReference type="SAM" id="MobiDB-lite"/>
    </source>
</evidence>
<dbReference type="Proteomes" id="UP001427805">
    <property type="component" value="Unassembled WGS sequence"/>
</dbReference>
<dbReference type="SUPFAM" id="SSF51261">
    <property type="entry name" value="Duplicated hybrid motif"/>
    <property type="match status" value="1"/>
</dbReference>
<dbReference type="Gene3D" id="2.70.70.10">
    <property type="entry name" value="Glucose Permease (Domain IIA)"/>
    <property type="match status" value="1"/>
</dbReference>
<dbReference type="InterPro" id="IPR050570">
    <property type="entry name" value="Cell_wall_metabolism_enzyme"/>
</dbReference>
<dbReference type="Gene3D" id="3.10.450.350">
    <property type="match status" value="1"/>
</dbReference>
<feature type="compositionally biased region" description="Basic and acidic residues" evidence="2">
    <location>
        <begin position="1"/>
        <end position="10"/>
    </location>
</feature>
<keyword evidence="4" id="KW-0378">Hydrolase</keyword>
<sequence length="497" mass="52438">MYLRNDHHLADGSGPSGRSHGAPAATSKALVLRSRLAERIADLDLTPDLGADIGTVTWFRGAATCIGLCALAYLVSPGFENPIYGHVPAALQGEEWQAARAQAIKPLSQGAGTGHRMAATALVAPLSDTPERPLINVTAKLASGGTLMGALKRAGVGGGDSDRVVELLGNAIALGDIPAGTPLDITLGRRATRTEPRPLQEVEFRARFDLSVKVVRNQGQLSLVEIPIRIDNTPLRVQGNFGASLYRSARAAGAPAKAVEAYIRSINSRVPVGRVGSGCKFDIIVEQARAETGEVRMGNILYAGIGGCANKLQLVRMTVDGRDSWFDGSGRGEMTGMMAMPAAGRISSGFGMRRHPILGYSRMHKGLDVAAPWGAPVYAATDGVVQFAGRSSGYGNFVKLAHSGGYGTGYGHMSRILVRSGQRVRKGQQIGAVGSTGMSTGPHLHYELYRNGVAVNPRSVSFTSQQQLVGRDLSDLRSRLGRLMAVPLAVPGDDEDN</sequence>
<evidence type="ECO:0000313" key="4">
    <source>
        <dbReference type="EMBL" id="MEN3745865.1"/>
    </source>
</evidence>
<dbReference type="GO" id="GO:0016787">
    <property type="term" value="F:hydrolase activity"/>
    <property type="evidence" value="ECO:0007669"/>
    <property type="project" value="UniProtKB-KW"/>
</dbReference>
<accession>A0ABV0B2N4</accession>
<dbReference type="PANTHER" id="PTHR21666">
    <property type="entry name" value="PEPTIDASE-RELATED"/>
    <property type="match status" value="1"/>
</dbReference>
<dbReference type="InterPro" id="IPR011055">
    <property type="entry name" value="Dup_hybrid_motif"/>
</dbReference>
<feature type="domain" description="M23ase beta-sheet core" evidence="3">
    <location>
        <begin position="362"/>
        <end position="457"/>
    </location>
</feature>
<dbReference type="EMBL" id="JBDIZK010000001">
    <property type="protein sequence ID" value="MEN3745865.1"/>
    <property type="molecule type" value="Genomic_DNA"/>
</dbReference>
<gene>
    <name evidence="4" type="ORF">TPR58_01705</name>
</gene>
<keyword evidence="1" id="KW-0732">Signal</keyword>
<dbReference type="PANTHER" id="PTHR21666:SF289">
    <property type="entry name" value="L-ALA--D-GLU ENDOPEPTIDASE"/>
    <property type="match status" value="1"/>
</dbReference>
<evidence type="ECO:0000313" key="5">
    <source>
        <dbReference type="Proteomes" id="UP001427805"/>
    </source>
</evidence>
<organism evidence="4 5">
    <name type="scientific">Sphingomonas rustica</name>
    <dbReference type="NCBI Taxonomy" id="3103142"/>
    <lineage>
        <taxon>Bacteria</taxon>
        <taxon>Pseudomonadati</taxon>
        <taxon>Pseudomonadota</taxon>
        <taxon>Alphaproteobacteria</taxon>
        <taxon>Sphingomonadales</taxon>
        <taxon>Sphingomonadaceae</taxon>
        <taxon>Sphingomonas</taxon>
    </lineage>
</organism>
<name>A0ABV0B2N4_9SPHN</name>
<reference evidence="4 5" key="1">
    <citation type="submission" date="2024-05" db="EMBL/GenBank/DDBJ databases">
        <title>Sphingomonas sp. HF-S3 16S ribosomal RNA gene Genome sequencing and assembly.</title>
        <authorList>
            <person name="Lee H."/>
        </authorList>
    </citation>
    <scope>NUCLEOTIDE SEQUENCE [LARGE SCALE GENOMIC DNA]</scope>
    <source>
        <strain evidence="4 5">HF-S3</strain>
    </source>
</reference>
<dbReference type="CDD" id="cd12797">
    <property type="entry name" value="M23_peptidase"/>
    <property type="match status" value="1"/>
</dbReference>
<dbReference type="Pfam" id="PF01551">
    <property type="entry name" value="Peptidase_M23"/>
    <property type="match status" value="1"/>
</dbReference>
<evidence type="ECO:0000256" key="1">
    <source>
        <dbReference type="ARBA" id="ARBA00022729"/>
    </source>
</evidence>
<proteinExistence type="predicted"/>
<dbReference type="InterPro" id="IPR016047">
    <property type="entry name" value="M23ase_b-sheet_dom"/>
</dbReference>
<comment type="caution">
    <text evidence="4">The sequence shown here is derived from an EMBL/GenBank/DDBJ whole genome shotgun (WGS) entry which is preliminary data.</text>
</comment>
<protein>
    <submittedName>
        <fullName evidence="4">M23 family metallopeptidase</fullName>
        <ecNumber evidence="4">3.4.-.-</ecNumber>
    </submittedName>
</protein>
<keyword evidence="5" id="KW-1185">Reference proteome</keyword>
<dbReference type="EC" id="3.4.-.-" evidence="4"/>
<dbReference type="RefSeq" id="WP_346244869.1">
    <property type="nucleotide sequence ID" value="NZ_JBDIZK010000001.1"/>
</dbReference>